<dbReference type="AlphaFoldDB" id="A0A1W1HAJ4"/>
<evidence type="ECO:0000313" key="2">
    <source>
        <dbReference type="Proteomes" id="UP000191931"/>
    </source>
</evidence>
<dbReference type="EMBL" id="FWEV01000096">
    <property type="protein sequence ID" value="SLM29500.1"/>
    <property type="molecule type" value="Genomic_DNA"/>
</dbReference>
<reference evidence="1 2" key="1">
    <citation type="submission" date="2017-03" db="EMBL/GenBank/DDBJ databases">
        <authorList>
            <person name="Afonso C.L."/>
            <person name="Miller P.J."/>
            <person name="Scott M.A."/>
            <person name="Spackman E."/>
            <person name="Goraichik I."/>
            <person name="Dimitrov K.M."/>
            <person name="Suarez D.L."/>
            <person name="Swayne D.E."/>
        </authorList>
    </citation>
    <scope>NUCLEOTIDE SEQUENCE [LARGE SCALE GENOMIC DNA]</scope>
    <source>
        <strain evidence="1">PRJEB14757</strain>
    </source>
</reference>
<accession>A0A1W1HAJ4</accession>
<sequence>MCGGLIIEGNKGYGCSNWRVEQGDCRFVIWKDIMGRKLTPDNISTLIAGKITRSYVLKPGNGKKLKGRLKMIQLENRRYAVKIIPEDEANDSDSSENQIMMIECFRG</sequence>
<protein>
    <submittedName>
        <fullName evidence="1">Uncharacterized protein</fullName>
    </submittedName>
</protein>
<evidence type="ECO:0000313" key="1">
    <source>
        <dbReference type="EMBL" id="SLM29500.1"/>
    </source>
</evidence>
<keyword evidence="2" id="KW-1185">Reference proteome</keyword>
<organism evidence="1 2">
    <name type="scientific">Desulfamplus magnetovallimortis</name>
    <dbReference type="NCBI Taxonomy" id="1246637"/>
    <lineage>
        <taxon>Bacteria</taxon>
        <taxon>Pseudomonadati</taxon>
        <taxon>Thermodesulfobacteriota</taxon>
        <taxon>Desulfobacteria</taxon>
        <taxon>Desulfobacterales</taxon>
        <taxon>Desulfobacteraceae</taxon>
        <taxon>Desulfamplus</taxon>
    </lineage>
</organism>
<gene>
    <name evidence="1" type="ORF">MTBBW1_1850002</name>
</gene>
<proteinExistence type="predicted"/>
<dbReference type="Proteomes" id="UP000191931">
    <property type="component" value="Unassembled WGS sequence"/>
</dbReference>
<dbReference type="STRING" id="1246637.MTBBW1_1850002"/>
<name>A0A1W1HAJ4_9BACT</name>